<dbReference type="AlphaFoldDB" id="A0A9X1QR49"/>
<evidence type="ECO:0000313" key="3">
    <source>
        <dbReference type="Proteomes" id="UP001139461"/>
    </source>
</evidence>
<evidence type="ECO:0000313" key="2">
    <source>
        <dbReference type="EMBL" id="MCG2417776.1"/>
    </source>
</evidence>
<dbReference type="Proteomes" id="UP001139461">
    <property type="component" value="Unassembled WGS sequence"/>
</dbReference>
<proteinExistence type="predicted"/>
<reference evidence="2" key="1">
    <citation type="submission" date="2021-09" db="EMBL/GenBank/DDBJ databases">
        <title>Genome of Aequorivita sp. strain F47161.</title>
        <authorList>
            <person name="Wang Y."/>
        </authorList>
    </citation>
    <scope>NUCLEOTIDE SEQUENCE</scope>
    <source>
        <strain evidence="2">F47161</strain>
    </source>
</reference>
<gene>
    <name evidence="2" type="ORF">K8089_01995</name>
</gene>
<dbReference type="EMBL" id="JAIRBA010000003">
    <property type="protein sequence ID" value="MCG2417776.1"/>
    <property type="molecule type" value="Genomic_DNA"/>
</dbReference>
<keyword evidence="1" id="KW-1133">Transmembrane helix</keyword>
<keyword evidence="1" id="KW-0472">Membrane</keyword>
<keyword evidence="1" id="KW-0812">Transmembrane</keyword>
<feature type="transmembrane region" description="Helical" evidence="1">
    <location>
        <begin position="6"/>
        <end position="23"/>
    </location>
</feature>
<accession>A0A9X1QR49</accession>
<name>A0A9X1QR49_9FLAO</name>
<protein>
    <submittedName>
        <fullName evidence="2">Uncharacterized protein</fullName>
    </submittedName>
</protein>
<organism evidence="2 3">
    <name type="scientific">Aequorivita vitellina</name>
    <dbReference type="NCBI Taxonomy" id="2874475"/>
    <lineage>
        <taxon>Bacteria</taxon>
        <taxon>Pseudomonadati</taxon>
        <taxon>Bacteroidota</taxon>
        <taxon>Flavobacteriia</taxon>
        <taxon>Flavobacteriales</taxon>
        <taxon>Flavobacteriaceae</taxon>
        <taxon>Aequorivita</taxon>
    </lineage>
</organism>
<keyword evidence="3" id="KW-1185">Reference proteome</keyword>
<evidence type="ECO:0000256" key="1">
    <source>
        <dbReference type="SAM" id="Phobius"/>
    </source>
</evidence>
<dbReference type="RefSeq" id="WP_237601596.1">
    <property type="nucleotide sequence ID" value="NZ_JAIRBA010000003.1"/>
</dbReference>
<comment type="caution">
    <text evidence="2">The sequence shown here is derived from an EMBL/GenBank/DDBJ whole genome shotgun (WGS) entry which is preliminary data.</text>
</comment>
<sequence length="191" mass="23185">MIGYFISGIIFLAGLIYFIYPRYEMYFKIRPKLVVEIEPDTGITKTQDFIGYSTKNKPISDGPDEMWYLYKFEWRFVLIVRNNSEVNAYEVKLLQHQSKPQIEFDNDINMQKALKSHEEIKLPFRVHRYVECQGKDREENFRKVPDILTDLMIVFQYKNPRGNTFQSRYYFNTDKTQYEKIPKKELENYWH</sequence>